<dbReference type="InterPro" id="IPR020472">
    <property type="entry name" value="WD40_PAC1"/>
</dbReference>
<evidence type="ECO:0000259" key="6">
    <source>
        <dbReference type="PROSITE" id="PS50103"/>
    </source>
</evidence>
<dbReference type="Proteomes" id="UP000594263">
    <property type="component" value="Unplaced"/>
</dbReference>
<feature type="domain" description="C3H1-type" evidence="6">
    <location>
        <begin position="17"/>
        <end position="43"/>
    </location>
</feature>
<keyword evidence="2" id="KW-0677">Repeat</keyword>
<feature type="repeat" description="WD" evidence="3">
    <location>
        <begin position="173"/>
        <end position="214"/>
    </location>
</feature>
<dbReference type="EnsemblPlants" id="Kaladp0008s0503.1.v1.1">
    <property type="protein sequence ID" value="Kaladp0008s0503.1.v1.1.CDS.1"/>
    <property type="gene ID" value="Kaladp0008s0503.v1.1"/>
</dbReference>
<dbReference type="Pfam" id="PF00400">
    <property type="entry name" value="WD40"/>
    <property type="match status" value="3"/>
</dbReference>
<feature type="compositionally biased region" description="Basic and acidic residues" evidence="5">
    <location>
        <begin position="125"/>
        <end position="142"/>
    </location>
</feature>
<evidence type="ECO:0000313" key="8">
    <source>
        <dbReference type="Proteomes" id="UP000594263"/>
    </source>
</evidence>
<accession>A0A7N0SW94</accession>
<dbReference type="PROSITE" id="PS00678">
    <property type="entry name" value="WD_REPEATS_1"/>
    <property type="match status" value="1"/>
</dbReference>
<dbReference type="SMART" id="SM00320">
    <property type="entry name" value="WD40"/>
    <property type="match status" value="4"/>
</dbReference>
<dbReference type="GO" id="GO:0008270">
    <property type="term" value="F:zinc ion binding"/>
    <property type="evidence" value="ECO:0007669"/>
    <property type="project" value="UniProtKB-KW"/>
</dbReference>
<evidence type="ECO:0000256" key="1">
    <source>
        <dbReference type="ARBA" id="ARBA00022574"/>
    </source>
</evidence>
<dbReference type="InterPro" id="IPR001680">
    <property type="entry name" value="WD40_rpt"/>
</dbReference>
<proteinExistence type="predicted"/>
<dbReference type="InterPro" id="IPR019775">
    <property type="entry name" value="WD40_repeat_CS"/>
</dbReference>
<feature type="region of interest" description="Disordered" evidence="5">
    <location>
        <begin position="65"/>
        <end position="90"/>
    </location>
</feature>
<evidence type="ECO:0000313" key="7">
    <source>
        <dbReference type="EnsemblPlants" id="Kaladp0008s0503.1.v1.1.CDS.1"/>
    </source>
</evidence>
<dbReference type="InterPro" id="IPR015943">
    <property type="entry name" value="WD40/YVTN_repeat-like_dom_sf"/>
</dbReference>
<keyword evidence="4" id="KW-0479">Metal-binding</keyword>
<sequence length="465" mass="50725">MAIAAPCVDRRRSCNSQQSSIICKYWLAGTCNRNPCRFAHQHHPLQRGGGRTWNLTPTPGEKIKKEEKQPHAAAADVRKHVLSPSTATESTDISAKIFQTQTDTTAVSIKKATDQKKKQKRKATNRPEAEPNPKKTKTTAKEEKWTSWSYKGQFLHSWVTGNANPVITRLAELKGHTRAVTGIAFTSVSQVLYTGSRDGTLRAWDARTGHCIDCLNLNAEVGCLISQDSWVFAGVPNAIKAFHAVVTSLSLSLDGPIGQVYAMVVCHDTLFAACEDGNILAYEPSEEEKTFKLIATLGGHSGAVLSLSTAKGLVYSGSADGSIRCWNPDTFRCSHKIEGHAGPVTSLAIRDTYIISGFSDKTVKVWARMPADIVEICTCSEDNGVITFMYDTAAEPQLFISCTTPSSREQELDLAYPGEVFVSREVSIVAESDGPLFFTGDSSGNVDVWKWLGQPSLVPETPILR</sequence>
<evidence type="ECO:0000256" key="5">
    <source>
        <dbReference type="SAM" id="MobiDB-lite"/>
    </source>
</evidence>
<dbReference type="Gene3D" id="4.10.1000.10">
    <property type="entry name" value="Zinc finger, CCCH-type"/>
    <property type="match status" value="1"/>
</dbReference>
<dbReference type="InterPro" id="IPR000571">
    <property type="entry name" value="Znf_CCCH"/>
</dbReference>
<keyword evidence="4" id="KW-0863">Zinc-finger</keyword>
<dbReference type="PRINTS" id="PR00320">
    <property type="entry name" value="GPROTEINBRPT"/>
</dbReference>
<dbReference type="PANTHER" id="PTHR44489">
    <property type="match status" value="1"/>
</dbReference>
<dbReference type="AlphaFoldDB" id="A0A7N0SW94"/>
<dbReference type="InterPro" id="IPR036322">
    <property type="entry name" value="WD40_repeat_dom_sf"/>
</dbReference>
<keyword evidence="1 3" id="KW-0853">WD repeat</keyword>
<keyword evidence="4" id="KW-0862">Zinc</keyword>
<feature type="region of interest" description="Disordered" evidence="5">
    <location>
        <begin position="105"/>
        <end position="142"/>
    </location>
</feature>
<dbReference type="PROSITE" id="PS50103">
    <property type="entry name" value="ZF_C3H1"/>
    <property type="match status" value="1"/>
</dbReference>
<dbReference type="SMART" id="SM00356">
    <property type="entry name" value="ZnF_C3H1"/>
    <property type="match status" value="1"/>
</dbReference>
<keyword evidence="8" id="KW-1185">Reference proteome</keyword>
<dbReference type="PANTHER" id="PTHR44489:SF1">
    <property type="entry name" value="ZINC FINGER CCCH DOMAIN-CONTAINING PROTEIN 63"/>
    <property type="match status" value="1"/>
</dbReference>
<reference evidence="7" key="1">
    <citation type="submission" date="2021-01" db="UniProtKB">
        <authorList>
            <consortium name="EnsemblPlants"/>
        </authorList>
    </citation>
    <scope>IDENTIFICATION</scope>
</reference>
<name>A0A7N0SW94_KALFE</name>
<dbReference type="SUPFAM" id="SSF50978">
    <property type="entry name" value="WD40 repeat-like"/>
    <property type="match status" value="1"/>
</dbReference>
<feature type="repeat" description="WD" evidence="3">
    <location>
        <begin position="297"/>
        <end position="327"/>
    </location>
</feature>
<evidence type="ECO:0000256" key="3">
    <source>
        <dbReference type="PROSITE-ProRule" id="PRU00221"/>
    </source>
</evidence>
<dbReference type="PROSITE" id="PS50294">
    <property type="entry name" value="WD_REPEATS_REGION"/>
    <property type="match status" value="3"/>
</dbReference>
<evidence type="ECO:0000256" key="2">
    <source>
        <dbReference type="ARBA" id="ARBA00022737"/>
    </source>
</evidence>
<organism evidence="7 8">
    <name type="scientific">Kalanchoe fedtschenkoi</name>
    <name type="common">Lavender scallops</name>
    <name type="synonym">South American air plant</name>
    <dbReference type="NCBI Taxonomy" id="63787"/>
    <lineage>
        <taxon>Eukaryota</taxon>
        <taxon>Viridiplantae</taxon>
        <taxon>Streptophyta</taxon>
        <taxon>Embryophyta</taxon>
        <taxon>Tracheophyta</taxon>
        <taxon>Spermatophyta</taxon>
        <taxon>Magnoliopsida</taxon>
        <taxon>eudicotyledons</taxon>
        <taxon>Gunneridae</taxon>
        <taxon>Pentapetalae</taxon>
        <taxon>Saxifragales</taxon>
        <taxon>Crassulaceae</taxon>
        <taxon>Kalanchoe</taxon>
    </lineage>
</organism>
<dbReference type="Gene3D" id="2.130.10.10">
    <property type="entry name" value="YVTN repeat-like/Quinoprotein amine dehydrogenase"/>
    <property type="match status" value="2"/>
</dbReference>
<dbReference type="PROSITE" id="PS50082">
    <property type="entry name" value="WD_REPEATS_2"/>
    <property type="match status" value="3"/>
</dbReference>
<dbReference type="InterPro" id="IPR044715">
    <property type="entry name" value="WDR86-like"/>
</dbReference>
<evidence type="ECO:0000256" key="4">
    <source>
        <dbReference type="PROSITE-ProRule" id="PRU00723"/>
    </source>
</evidence>
<feature type="zinc finger region" description="C3H1-type" evidence="4">
    <location>
        <begin position="17"/>
        <end position="43"/>
    </location>
</feature>
<feature type="repeat" description="WD" evidence="3">
    <location>
        <begin position="337"/>
        <end position="366"/>
    </location>
</feature>
<dbReference type="Gramene" id="Kaladp0008s0503.1.v1.1">
    <property type="protein sequence ID" value="Kaladp0008s0503.1.v1.1.CDS.1"/>
    <property type="gene ID" value="Kaladp0008s0503.v1.1"/>
</dbReference>
<protein>
    <recommendedName>
        <fullName evidence="6">C3H1-type domain-containing protein</fullName>
    </recommendedName>
</protein>